<protein>
    <submittedName>
        <fullName evidence="1">Uncharacterized protein</fullName>
    </submittedName>
</protein>
<dbReference type="AlphaFoldDB" id="A0AAU1UK05"/>
<gene>
    <name evidence="1" type="ORF">OHU69_45000</name>
</gene>
<dbReference type="EMBL" id="CP108195">
    <property type="protein sequence ID" value="WTS17569.1"/>
    <property type="molecule type" value="Genomic_DNA"/>
</dbReference>
<reference evidence="1" key="1">
    <citation type="submission" date="2022-10" db="EMBL/GenBank/DDBJ databases">
        <title>The complete genomes of actinobacterial strains from the NBC collection.</title>
        <authorList>
            <person name="Joergensen T.S."/>
            <person name="Alvarez Arevalo M."/>
            <person name="Sterndorff E.B."/>
            <person name="Faurdal D."/>
            <person name="Vuksanovic O."/>
            <person name="Mourched A.-S."/>
            <person name="Charusanti P."/>
            <person name="Shaw S."/>
            <person name="Blin K."/>
            <person name="Weber T."/>
        </authorList>
    </citation>
    <scope>NUCLEOTIDE SEQUENCE</scope>
    <source>
        <strain evidence="1">NBC_00119</strain>
    </source>
</reference>
<proteinExistence type="predicted"/>
<evidence type="ECO:0000313" key="1">
    <source>
        <dbReference type="EMBL" id="WTS17569.1"/>
    </source>
</evidence>
<name>A0AAU1UK05_9ACTN</name>
<sequence>MYRSRLLCLTVLAGLGLPAGCGEEKAPPPVTFGAAEPAGDKLGLQPDPGAALALSKWPESGYPAPLR</sequence>
<accession>A0AAU1UK05</accession>
<organism evidence="1">
    <name type="scientific">Streptomyces sp. NBC_00119</name>
    <dbReference type="NCBI Taxonomy" id="2975659"/>
    <lineage>
        <taxon>Bacteria</taxon>
        <taxon>Bacillati</taxon>
        <taxon>Actinomycetota</taxon>
        <taxon>Actinomycetes</taxon>
        <taxon>Kitasatosporales</taxon>
        <taxon>Streptomycetaceae</taxon>
        <taxon>Streptomyces</taxon>
    </lineage>
</organism>